<feature type="coiled-coil region" evidence="1">
    <location>
        <begin position="2328"/>
        <end position="2405"/>
    </location>
</feature>
<feature type="coiled-coil region" evidence="1">
    <location>
        <begin position="263"/>
        <end position="346"/>
    </location>
</feature>
<protein>
    <submittedName>
        <fullName evidence="3">Uncharacterized protein</fullName>
    </submittedName>
</protein>
<accession>A0A834HXF5</accession>
<feature type="coiled-coil region" evidence="1">
    <location>
        <begin position="177"/>
        <end position="228"/>
    </location>
</feature>
<evidence type="ECO:0000313" key="4">
    <source>
        <dbReference type="Proteomes" id="UP000625711"/>
    </source>
</evidence>
<feature type="coiled-coil region" evidence="1">
    <location>
        <begin position="2102"/>
        <end position="2297"/>
    </location>
</feature>
<sequence length="2675" mass="312673">MDSQWETVLIEWINCLSFGKPLQTVEELHDGEFFNNFHKTIKKSTDIICDDLTFIFELLSKHYPKFEIQDKASIHVSNLSRSDLINVTSLLLHYTCIHDRRNVLTSPMCHNLSSATQQHIKSFLEKVTAEISYDALEEVIKSLFIKNLKIPCQLYNSGSSNKATPLQDILRTPTTKMKKMEEKDKEIRTLKRELETEKFYKADLEDDIKDLTDKVGKLETKLQQKCSEVTRLKGEVETMQMCQPPHCQHVDNRETERLLKLELESLQQYIHQCELDHEELRNERDTIKDKVRKLENESTMWQEKYFENDNTIQIYVEHVKELEKKNDNLQTHCVELEGLLDEYRCKSPNSFEESTIIDGYPNRRSKSFEPLHSCEDLAYSVVDVQLRETQKKLEEVLEELNETLEDKMKLEEDMEVYKEKLVVTEGALDKTSVDKERLELKIKQILEENDILVKQAAELQINLEKEEQHKQVLENELTHVQTCLRNAEQEVHKYQGVTDQFNKLKIQQTDNEQKLTEINERLEQVTKTLREEQEKLHKEKSEKDALNQEIQKLVKLSDDLAAQNTKNNEEITGMKQINQELAEKLRILETSHAEAKIRNEFLKTEISTLKSQHEAALADSQGENKRNLFRVKELEIKLAETDNDMLQTKEKLEQVIQEKIIIEKETQEKMWVMEQSIINDKGRLDEEIKRLSVYCESLVDDIKLKTVEMTNLKDELIQLTKKNEDILSLKNQLEEELSRLKIAEENDKILISDISRKLEEEKTINHTLKQQATNIECRLTLANSNLIKLQEQYEKVTAELQNKEAAVQAALDKFNDELAERERAHIQIEELEDKLRDNNKIMEEKIITDKNNQEKIYIFEQTVIKEKNTLIEEIKRLEKYSESLLEEIQQEKQANVSLNEKMTQLCQDISVLEQKNLDLSIVKSQLETELDGLKQNSENNLIAFANIKDELVELKKKNEDTLLQKNQLEEQLDQLRITEEANKLLISDISSKLEEEKTMKDTLKQQVTEMESQLTLANTDLTELQEQYEKVNAELQDKAETVQVTLVKLNDEMAQRERAHLRITELEDKIRDNTKVVEEKIITEKNNQEKIYIFEQAIIKEENTLDEEIKRLEKYSESLLEEIQQEKQANVSLNERITQLCQDMSVLERRNVDTSVIKTQLEAELADLKQKIESNLNTLANNKDELIQLTKENEDTLTLKNQLEEELNKLNTAEKNDKILISEISRKLDEEKTINDTLRQQSRQMECQLISANSDLTKLQEQYEKVNAELRDNKAAVQTTLDKVNAELTERERAHLHIAELQDKLRNSTKVVEEKIITEKNNEEKIYVFEQTVIRETETLNGEIKRLEKYSESLLEEIDRVKQENLSLNEKIAQLHQDMSVELEQAQLMNKVLETQIDEMENQLVAAKAEIDKLQKQQLETCTYLRTKEDALKNALMKSNDHSAQMENTILQMKELETKLCESRQEKIEARQKICQLEENIQTVHVSEKSKLGEKLKTMDQSLNNAIAENLKLKADLFERESSLLRLNQLLEQEKIQKEKVCQSCQESERKLIENTEEADKQKVIPNDALSKNDQLELLVKNQEANSETIIFKEKYEHLLNELTEERSSKLYLEKELGNVKVECEQSSQKYKDELQQEALKRRKIEMERNQLSLNVEKLTEELQEAVQKKSELESLLTDSRDKLSIDLNEERSRLSAMTEELDSAQKNLERYKLLEEEMAFLKTRLDETVSSRDEYKETSNQLTGQLINEKSETNKKLKDLETAVEELKGELKKVNSDFAEYRDQTQIELDEVKLQRDNLNTKLTESSANYDGLKEEYGTVCQEKNHHYGKLETITEVLQKVEEKASIDTRNFTKSLELLTHDLQTYKNQLEAVTIEKSKLEHELIEARFKLTSISEETINKTENLSSITRQLETILNENQALSEALQGAALQMEEYDCKRNIREEHVKQLEHDLRNVEEEKRILLRSLDQTVEKLETKEEQLKELRHQATEYQVKLQEAETLLQQAKEEKTVISNFLDLNNSELAKVSQDNEEILEALEMSNKDKLELIEENRTLKIKLDDLQESYDRAYKEMCEVMSEKDKLTHDNAEVLGNLQTIIKEKEELFGELNKVSMDLEQLKKEHEALNTVHRQNIEAKTEEQDFALRIENLTDENKTLRNERDELKNSVKKFEEEKARLLLSLELSQKEQQKIKRERNEILQSQTELMKETESNIQRAHETAMAEKRDLLGKVDALEKERQKLREAYASVVSNNAKQETENVNLRKKIEERNQQLQQFGNLKDAYEKLLEENNKYMTEVDTVKFKRSKDREEFLNLLKKERDEADARQNKKVREVRTEYEEKLGKMKDKMIKLYREEVNKELIKVKGDQGDMVYFQKTIDELHCKLSESEETIQMLKLERDMLKEKENVFSRESLPPNGPKHSISSLRGRGNKVADRDSVISTVSVSSTRESYSRDQLQKMSNHSRRNANTRVPAGDFIEESITFSRRTSINSLGRNFEMEDEEDDMFNNKYLVDLKEGRCAPQTGRESNVSRMSELAWRNSMVPPHLKSSYPAETQFVSPTRFREDDLKAGNVALDDSLSKLLPGEKPRQKKDFGTTTYKKPGPPTPSKNGGRLSLQGNEIAPLRETNHASPPKKVTPSRLLALFPKRKETGTKENNENVTPKAPRRLSLFKNRK</sequence>
<keyword evidence="4" id="KW-1185">Reference proteome</keyword>
<proteinExistence type="predicted"/>
<feature type="coiled-coil region" evidence="1">
    <location>
        <begin position="944"/>
        <end position="1069"/>
    </location>
</feature>
<dbReference type="Proteomes" id="UP000625711">
    <property type="component" value="Unassembled WGS sequence"/>
</dbReference>
<keyword evidence="1" id="KW-0175">Coiled coil</keyword>
<feature type="coiled-coil region" evidence="1">
    <location>
        <begin position="1857"/>
        <end position="2010"/>
    </location>
</feature>
<organism evidence="3 4">
    <name type="scientific">Rhynchophorus ferrugineus</name>
    <name type="common">Red palm weevil</name>
    <name type="synonym">Curculio ferrugineus</name>
    <dbReference type="NCBI Taxonomy" id="354439"/>
    <lineage>
        <taxon>Eukaryota</taxon>
        <taxon>Metazoa</taxon>
        <taxon>Ecdysozoa</taxon>
        <taxon>Arthropoda</taxon>
        <taxon>Hexapoda</taxon>
        <taxon>Insecta</taxon>
        <taxon>Pterygota</taxon>
        <taxon>Neoptera</taxon>
        <taxon>Endopterygota</taxon>
        <taxon>Coleoptera</taxon>
        <taxon>Polyphaga</taxon>
        <taxon>Cucujiformia</taxon>
        <taxon>Curculionidae</taxon>
        <taxon>Dryophthorinae</taxon>
        <taxon>Rhynchophorus</taxon>
    </lineage>
</organism>
<gene>
    <name evidence="3" type="ORF">GWI33_016754</name>
</gene>
<feature type="coiled-coil region" evidence="1">
    <location>
        <begin position="383"/>
        <end position="658"/>
    </location>
</feature>
<feature type="coiled-coil region" evidence="1">
    <location>
        <begin position="2046"/>
        <end position="2073"/>
    </location>
</feature>
<feature type="compositionally biased region" description="Basic and acidic residues" evidence="2">
    <location>
        <begin position="2584"/>
        <end position="2594"/>
    </location>
</feature>
<dbReference type="SUPFAM" id="SSF116907">
    <property type="entry name" value="Hook domain"/>
    <property type="match status" value="1"/>
</dbReference>
<feature type="coiled-coil region" evidence="1">
    <location>
        <begin position="702"/>
        <end position="746"/>
    </location>
</feature>
<feature type="coiled-coil region" evidence="1">
    <location>
        <begin position="1628"/>
        <end position="1817"/>
    </location>
</feature>
<feature type="region of interest" description="Disordered" evidence="2">
    <location>
        <begin position="2410"/>
        <end position="2431"/>
    </location>
</feature>
<feature type="coiled-coil region" evidence="1">
    <location>
        <begin position="1344"/>
        <end position="1459"/>
    </location>
</feature>
<comment type="caution">
    <text evidence="3">The sequence shown here is derived from an EMBL/GenBank/DDBJ whole genome shotgun (WGS) entry which is preliminary data.</text>
</comment>
<feature type="region of interest" description="Disordered" evidence="2">
    <location>
        <begin position="2579"/>
        <end position="2675"/>
    </location>
</feature>
<name>A0A834HXF5_RHYFE</name>
<feature type="coiled-coil region" evidence="1">
    <location>
        <begin position="779"/>
        <end position="915"/>
    </location>
</feature>
<feature type="compositionally biased region" description="Basic and acidic residues" evidence="2">
    <location>
        <begin position="2647"/>
        <end position="2657"/>
    </location>
</feature>
<evidence type="ECO:0000313" key="3">
    <source>
        <dbReference type="EMBL" id="KAF7270290.1"/>
    </source>
</evidence>
<dbReference type="Gene3D" id="1.10.287.1490">
    <property type="match status" value="1"/>
</dbReference>
<dbReference type="OrthoDB" id="2436455at2759"/>
<evidence type="ECO:0000256" key="2">
    <source>
        <dbReference type="SAM" id="MobiDB-lite"/>
    </source>
</evidence>
<feature type="coiled-coil region" evidence="1">
    <location>
        <begin position="1098"/>
        <end position="1287"/>
    </location>
</feature>
<evidence type="ECO:0000256" key="1">
    <source>
        <dbReference type="SAM" id="Coils"/>
    </source>
</evidence>
<dbReference type="EMBL" id="JAACXV010014117">
    <property type="protein sequence ID" value="KAF7270290.1"/>
    <property type="molecule type" value="Genomic_DNA"/>
</dbReference>
<reference evidence="3" key="1">
    <citation type="submission" date="2020-08" db="EMBL/GenBank/DDBJ databases">
        <title>Genome sequencing and assembly of the red palm weevil Rhynchophorus ferrugineus.</title>
        <authorList>
            <person name="Dias G.B."/>
            <person name="Bergman C.M."/>
            <person name="Manee M."/>
        </authorList>
    </citation>
    <scope>NUCLEOTIDE SEQUENCE</scope>
    <source>
        <strain evidence="3">AA-2017</strain>
        <tissue evidence="3">Whole larva</tissue>
    </source>
</reference>
<feature type="region of interest" description="Disordered" evidence="2">
    <location>
        <begin position="2444"/>
        <end position="2469"/>
    </location>
</feature>